<accession>A0A2P5ACB1</accession>
<sequence length="237" mass="26251">MGQKWRPRRRGWSLRKRESLSSLRIGGRLRLGLQELPTTRTPKNVALLDLNSLFLGDRRRQAEMNMVVVILYEAVQVLVKNSNEGLVGTAIGFLLGGEGKEASFTHSPNVGELLVVVAVGQGGDILLVSLADGFIVVEVVVSVDENVVDPGAEQAGDSKVEELGEFVGEEGQESIDEEQKYQKPFENGVDHEVRELPQLLLDETTEGSLCHFCFPCEIRARGNKQSPPRKEKEKWES</sequence>
<evidence type="ECO:0000313" key="1">
    <source>
        <dbReference type="EMBL" id="PON34167.1"/>
    </source>
</evidence>
<comment type="caution">
    <text evidence="1">The sequence shown here is derived from an EMBL/GenBank/DDBJ whole genome shotgun (WGS) entry which is preliminary data.</text>
</comment>
<protein>
    <submittedName>
        <fullName evidence="1">Uncharacterized protein</fullName>
    </submittedName>
</protein>
<dbReference type="EMBL" id="JXTB01000676">
    <property type="protein sequence ID" value="PON34167.1"/>
    <property type="molecule type" value="Genomic_DNA"/>
</dbReference>
<name>A0A2P5ACB1_PARAD</name>
<gene>
    <name evidence="1" type="ORF">PanWU01x14_346610</name>
</gene>
<organism evidence="1 2">
    <name type="scientific">Parasponia andersonii</name>
    <name type="common">Sponia andersonii</name>
    <dbReference type="NCBI Taxonomy" id="3476"/>
    <lineage>
        <taxon>Eukaryota</taxon>
        <taxon>Viridiplantae</taxon>
        <taxon>Streptophyta</taxon>
        <taxon>Embryophyta</taxon>
        <taxon>Tracheophyta</taxon>
        <taxon>Spermatophyta</taxon>
        <taxon>Magnoliopsida</taxon>
        <taxon>eudicotyledons</taxon>
        <taxon>Gunneridae</taxon>
        <taxon>Pentapetalae</taxon>
        <taxon>rosids</taxon>
        <taxon>fabids</taxon>
        <taxon>Rosales</taxon>
        <taxon>Cannabaceae</taxon>
        <taxon>Parasponia</taxon>
    </lineage>
</organism>
<dbReference type="Proteomes" id="UP000237105">
    <property type="component" value="Unassembled WGS sequence"/>
</dbReference>
<dbReference type="AlphaFoldDB" id="A0A2P5ACB1"/>
<proteinExistence type="predicted"/>
<dbReference type="OrthoDB" id="10480079at2759"/>
<reference evidence="2" key="1">
    <citation type="submission" date="2016-06" db="EMBL/GenBank/DDBJ databases">
        <title>Parallel loss of symbiosis genes in relatives of nitrogen-fixing non-legume Parasponia.</title>
        <authorList>
            <person name="Van Velzen R."/>
            <person name="Holmer R."/>
            <person name="Bu F."/>
            <person name="Rutten L."/>
            <person name="Van Zeijl A."/>
            <person name="Liu W."/>
            <person name="Santuari L."/>
            <person name="Cao Q."/>
            <person name="Sharma T."/>
            <person name="Shen D."/>
            <person name="Roswanjaya Y."/>
            <person name="Wardhani T."/>
            <person name="Kalhor M.S."/>
            <person name="Jansen J."/>
            <person name="Van den Hoogen J."/>
            <person name="Gungor B."/>
            <person name="Hartog M."/>
            <person name="Hontelez J."/>
            <person name="Verver J."/>
            <person name="Yang W.-C."/>
            <person name="Schijlen E."/>
            <person name="Repin R."/>
            <person name="Schilthuizen M."/>
            <person name="Schranz E."/>
            <person name="Heidstra R."/>
            <person name="Miyata K."/>
            <person name="Fedorova E."/>
            <person name="Kohlen W."/>
            <person name="Bisseling T."/>
            <person name="Smit S."/>
            <person name="Geurts R."/>
        </authorList>
    </citation>
    <scope>NUCLEOTIDE SEQUENCE [LARGE SCALE GENOMIC DNA]</scope>
    <source>
        <strain evidence="2">cv. WU1-14</strain>
    </source>
</reference>
<keyword evidence="2" id="KW-1185">Reference proteome</keyword>
<evidence type="ECO:0000313" key="2">
    <source>
        <dbReference type="Proteomes" id="UP000237105"/>
    </source>
</evidence>